<dbReference type="PANTHER" id="PTHR30093">
    <property type="entry name" value="GENERAL SECRETION PATHWAY PROTEIN G"/>
    <property type="match status" value="1"/>
</dbReference>
<evidence type="ECO:0000256" key="9">
    <source>
        <dbReference type="ARBA" id="ARBA00023136"/>
    </source>
</evidence>
<comment type="subcellular location">
    <subcellularLocation>
        <location evidence="1">Cell inner membrane</location>
        <topology evidence="1">Single-pass membrane protein</topology>
    </subcellularLocation>
</comment>
<comment type="similarity">
    <text evidence="2">Belongs to the GSP G family.</text>
</comment>
<dbReference type="Pfam" id="PF07963">
    <property type="entry name" value="N_methyl"/>
    <property type="match status" value="1"/>
</dbReference>
<dbReference type="Pfam" id="PF08334">
    <property type="entry name" value="T2SSG"/>
    <property type="match status" value="1"/>
</dbReference>
<dbReference type="GO" id="GO:0015628">
    <property type="term" value="P:protein secretion by the type II secretion system"/>
    <property type="evidence" value="ECO:0007669"/>
    <property type="project" value="InterPro"/>
</dbReference>
<evidence type="ECO:0000256" key="1">
    <source>
        <dbReference type="ARBA" id="ARBA00004377"/>
    </source>
</evidence>
<accession>A0A6S6STZ9</accession>
<dbReference type="InterPro" id="IPR000983">
    <property type="entry name" value="Bac_GSPG_pilin"/>
</dbReference>
<keyword evidence="4" id="KW-1003">Cell membrane</keyword>
<dbReference type="GO" id="GO:0005886">
    <property type="term" value="C:plasma membrane"/>
    <property type="evidence" value="ECO:0007669"/>
    <property type="project" value="UniProtKB-SubCell"/>
</dbReference>
<protein>
    <recommendedName>
        <fullName evidence="3">Type II secretion system core protein G</fullName>
    </recommendedName>
</protein>
<dbReference type="NCBIfam" id="TIGR02532">
    <property type="entry name" value="IV_pilin_GFxxxE"/>
    <property type="match status" value="1"/>
</dbReference>
<evidence type="ECO:0000256" key="6">
    <source>
        <dbReference type="ARBA" id="ARBA00022519"/>
    </source>
</evidence>
<keyword evidence="8 10" id="KW-1133">Transmembrane helix</keyword>
<dbReference type="InterPro" id="IPR013545">
    <property type="entry name" value="T2SS_protein-GspG_C"/>
</dbReference>
<dbReference type="PRINTS" id="PR00813">
    <property type="entry name" value="BCTERIALGSPG"/>
</dbReference>
<keyword evidence="5" id="KW-0488">Methylation</keyword>
<evidence type="ECO:0000256" key="8">
    <source>
        <dbReference type="ARBA" id="ARBA00022989"/>
    </source>
</evidence>
<name>A0A6S6STZ9_9GAMM</name>
<keyword evidence="9 10" id="KW-0472">Membrane</keyword>
<keyword evidence="7 10" id="KW-0812">Transmembrane</keyword>
<dbReference type="GO" id="GO:0015627">
    <property type="term" value="C:type II protein secretion system complex"/>
    <property type="evidence" value="ECO:0007669"/>
    <property type="project" value="InterPro"/>
</dbReference>
<dbReference type="NCBIfam" id="TIGR01710">
    <property type="entry name" value="typeII_sec_gspG"/>
    <property type="match status" value="1"/>
</dbReference>
<proteinExistence type="inferred from homology"/>
<dbReference type="InterPro" id="IPR012902">
    <property type="entry name" value="N_methyl_site"/>
</dbReference>
<evidence type="ECO:0000313" key="12">
    <source>
        <dbReference type="EMBL" id="CAA6808115.1"/>
    </source>
</evidence>
<evidence type="ECO:0000256" key="7">
    <source>
        <dbReference type="ARBA" id="ARBA00022692"/>
    </source>
</evidence>
<dbReference type="PROSITE" id="PS00409">
    <property type="entry name" value="PROKAR_NTER_METHYL"/>
    <property type="match status" value="1"/>
</dbReference>
<keyword evidence="6" id="KW-0997">Cell inner membrane</keyword>
<dbReference type="SUPFAM" id="SSF54523">
    <property type="entry name" value="Pili subunits"/>
    <property type="match status" value="1"/>
</dbReference>
<evidence type="ECO:0000256" key="3">
    <source>
        <dbReference type="ARBA" id="ARBA00020042"/>
    </source>
</evidence>
<feature type="domain" description="Type II secretion system protein GspG C-terminal" evidence="11">
    <location>
        <begin position="53"/>
        <end position="150"/>
    </location>
</feature>
<evidence type="ECO:0000256" key="10">
    <source>
        <dbReference type="SAM" id="Phobius"/>
    </source>
</evidence>
<dbReference type="EMBL" id="CACVAY010000036">
    <property type="protein sequence ID" value="CAA6808115.1"/>
    <property type="molecule type" value="Genomic_DNA"/>
</dbReference>
<evidence type="ECO:0000256" key="5">
    <source>
        <dbReference type="ARBA" id="ARBA00022481"/>
    </source>
</evidence>
<dbReference type="PANTHER" id="PTHR30093:SF44">
    <property type="entry name" value="TYPE II SECRETION SYSTEM CORE PROTEIN G"/>
    <property type="match status" value="1"/>
</dbReference>
<evidence type="ECO:0000256" key="2">
    <source>
        <dbReference type="ARBA" id="ARBA00009984"/>
    </source>
</evidence>
<gene>
    <name evidence="12" type="ORF">HELGO_WM12728</name>
</gene>
<dbReference type="Gene3D" id="3.30.700.10">
    <property type="entry name" value="Glycoprotein, Type 4 Pilin"/>
    <property type="match status" value="1"/>
</dbReference>
<evidence type="ECO:0000256" key="4">
    <source>
        <dbReference type="ARBA" id="ARBA00022475"/>
    </source>
</evidence>
<sequence>MIFSIANFIKRGFILDNRKTNLINKKQTQGFTLIEVMVVVLILAILAAVVAPKLLSKPEEARVARAKSDIQSIETSMDLYRMDNFAYPSTAEGIQALITKPGNASKNWSQYLKREPVDPWGNPYKFANPGTKGEVDIYSLGPDRVPSDDDVGNWNLQ</sequence>
<dbReference type="InterPro" id="IPR010054">
    <property type="entry name" value="Type2_sec_GspG"/>
</dbReference>
<organism evidence="12">
    <name type="scientific">uncultured Thiotrichaceae bacterium</name>
    <dbReference type="NCBI Taxonomy" id="298394"/>
    <lineage>
        <taxon>Bacteria</taxon>
        <taxon>Pseudomonadati</taxon>
        <taxon>Pseudomonadota</taxon>
        <taxon>Gammaproteobacteria</taxon>
        <taxon>Thiotrichales</taxon>
        <taxon>Thiotrichaceae</taxon>
        <taxon>environmental samples</taxon>
    </lineage>
</organism>
<evidence type="ECO:0000259" key="11">
    <source>
        <dbReference type="Pfam" id="PF08334"/>
    </source>
</evidence>
<dbReference type="InterPro" id="IPR045584">
    <property type="entry name" value="Pilin-like"/>
</dbReference>
<dbReference type="AlphaFoldDB" id="A0A6S6STZ9"/>
<reference evidence="12" key="1">
    <citation type="submission" date="2020-01" db="EMBL/GenBank/DDBJ databases">
        <authorList>
            <person name="Meier V. D."/>
            <person name="Meier V D."/>
        </authorList>
    </citation>
    <scope>NUCLEOTIDE SEQUENCE</scope>
    <source>
        <strain evidence="12">HLG_WM_MAG_07</strain>
    </source>
</reference>
<feature type="transmembrane region" description="Helical" evidence="10">
    <location>
        <begin position="31"/>
        <end position="55"/>
    </location>
</feature>